<protein>
    <recommendedName>
        <fullName evidence="3">Tail fiber protein</fullName>
    </recommendedName>
</protein>
<sequence length="197" mass="21411">MTDITLQNITSGYNVTKINYNFDVIEQSINEDILHLKGGNNTMLQDLDMNSYALLNVKTDVTNPDSLLTVADGDVRYYNITGDTLEGTFNAGQQRMTNLRKAAAPTEAVRKQELDEEAAARAAGDASLQEQLNGTNPPMGSAFSVISWHGQHVTNSIDIPDNVNAWSFGPTMTIDAGQVVTIGDNSFWTIANGEVQP</sequence>
<proteinExistence type="predicted"/>
<dbReference type="EMBL" id="MG676466">
    <property type="protein sequence ID" value="AUG88512.1"/>
    <property type="molecule type" value="Genomic_DNA"/>
</dbReference>
<evidence type="ECO:0000313" key="2">
    <source>
        <dbReference type="Proteomes" id="UP000241282"/>
    </source>
</evidence>
<dbReference type="Proteomes" id="UP000241282">
    <property type="component" value="Segment"/>
</dbReference>
<accession>A0A2H5BQE3</accession>
<evidence type="ECO:0000313" key="1">
    <source>
        <dbReference type="EMBL" id="AUG88512.1"/>
    </source>
</evidence>
<reference evidence="1 2" key="1">
    <citation type="submission" date="2017-12" db="EMBL/GenBank/DDBJ databases">
        <title>Genomic identification of Pseudomonas aeruginosa phage TC6.</title>
        <authorList>
            <person name="Lu S."/>
            <person name="Tang C."/>
            <person name="Deng C."/>
            <person name="Zhang Y."/>
            <person name="Xiao C."/>
        </authorList>
    </citation>
    <scope>NUCLEOTIDE SEQUENCE [LARGE SCALE GENOMIC DNA]</scope>
</reference>
<name>A0A2H5BQE3_9CAUD</name>
<evidence type="ECO:0008006" key="3">
    <source>
        <dbReference type="Google" id="ProtNLM"/>
    </source>
</evidence>
<organism evidence="1 2">
    <name type="scientific">Pseudomonas phage TC6</name>
    <dbReference type="NCBI Taxonomy" id="2060947"/>
    <lineage>
        <taxon>Viruses</taxon>
        <taxon>Duplodnaviria</taxon>
        <taxon>Heunggongvirae</taxon>
        <taxon>Uroviricota</taxon>
        <taxon>Caudoviricetes</taxon>
        <taxon>Zobellviridae</taxon>
        <taxon>Paundecimvirus</taxon>
        <taxon>Paundecimvirus PA11</taxon>
    </lineage>
</organism>
<gene>
    <name evidence="1" type="primary">TC6_001</name>
</gene>